<reference evidence="1 2" key="1">
    <citation type="submission" date="2018-06" db="EMBL/GenBank/DDBJ databases">
        <title>Azoarcus communis strain SWub3 genome.</title>
        <authorList>
            <person name="Zorraquino Salvo V."/>
            <person name="Toubiana D."/>
            <person name="Blumwald E."/>
        </authorList>
    </citation>
    <scope>NUCLEOTIDE SEQUENCE [LARGE SCALE GENOMIC DNA]</scope>
    <source>
        <strain evidence="1 2">SWub3</strain>
    </source>
</reference>
<name>A0A323UZZ1_9RHOO</name>
<dbReference type="GO" id="GO:0015562">
    <property type="term" value="F:efflux transmembrane transporter activity"/>
    <property type="evidence" value="ECO:0007669"/>
    <property type="project" value="InterPro"/>
</dbReference>
<dbReference type="Gene3D" id="1.20.1600.10">
    <property type="entry name" value="Outer membrane efflux proteins (OEP)"/>
    <property type="match status" value="1"/>
</dbReference>
<dbReference type="OrthoDB" id="8554634at2"/>
<gene>
    <name evidence="1" type="ORF">DNK49_07500</name>
</gene>
<organism evidence="1 2">
    <name type="scientific">Parazoarcus communis SWub3 = DSM 12120</name>
    <dbReference type="NCBI Taxonomy" id="1121029"/>
    <lineage>
        <taxon>Bacteria</taxon>
        <taxon>Pseudomonadati</taxon>
        <taxon>Pseudomonadota</taxon>
        <taxon>Betaproteobacteria</taxon>
        <taxon>Rhodocyclales</taxon>
        <taxon>Zoogloeaceae</taxon>
        <taxon>Parazoarcus</taxon>
    </lineage>
</organism>
<protein>
    <submittedName>
        <fullName evidence="1">TolC family protein</fullName>
    </submittedName>
</protein>
<keyword evidence="2" id="KW-1185">Reference proteome</keyword>
<dbReference type="EMBL" id="QKOE01000004">
    <property type="protein sequence ID" value="PZA17280.1"/>
    <property type="molecule type" value="Genomic_DNA"/>
</dbReference>
<comment type="caution">
    <text evidence="1">The sequence shown here is derived from an EMBL/GenBank/DDBJ whole genome shotgun (WGS) entry which is preliminary data.</text>
</comment>
<sequence>MGERGWRDANDQVGAMSRGHIDILKWEAANQPPSTAAPAPGQPAAFRDLLRSALSNRPALFASIDLNTIERARADIAVVEFARDLELAWIDAIAARQALALATREVDIAGVAAELALRMVQVGNWGQDRLLREQLAQHEAGQALARARQADNSATEALIRWLGSWGENAAPTLPDSLPAPPLATPPEADLEARALRQHPQLSLSRYASEQAARGLSQRARDDWKQAVEAALGALAPDTDDPGHAGPRALTAPVLDRRHTVFSHDAERAARLDAEAHTLAVTIRSQVREAYHQYRLTHELALAAADAHRLARAAQEETLLRYNGMLKSTWDLLIAARARLASEAAAIMAQRDFWRAHAQLQAVLAGGNYTGADAVGSAGKSTNASAGGH</sequence>
<dbReference type="SUPFAM" id="SSF56954">
    <property type="entry name" value="Outer membrane efflux proteins (OEP)"/>
    <property type="match status" value="1"/>
</dbReference>
<dbReference type="AlphaFoldDB" id="A0A323UZZ1"/>
<evidence type="ECO:0000313" key="2">
    <source>
        <dbReference type="Proteomes" id="UP000248259"/>
    </source>
</evidence>
<accession>A0A323UZZ1</accession>
<proteinExistence type="predicted"/>
<evidence type="ECO:0000313" key="1">
    <source>
        <dbReference type="EMBL" id="PZA17280.1"/>
    </source>
</evidence>
<dbReference type="Proteomes" id="UP000248259">
    <property type="component" value="Unassembled WGS sequence"/>
</dbReference>